<evidence type="ECO:0000256" key="1">
    <source>
        <dbReference type="SAM" id="Phobius"/>
    </source>
</evidence>
<gene>
    <name evidence="2" type="ORF">SAMN05660349_00636</name>
</gene>
<sequence length="50" mass="6151">MIKQDKLNPYFVIIFLGLFIYFPILKNDFLDFWDDQWVVMNHYTEEDSTS</sequence>
<name>A0A1T5AED4_9BACT</name>
<dbReference type="Proteomes" id="UP000190852">
    <property type="component" value="Unassembled WGS sequence"/>
</dbReference>
<keyword evidence="1" id="KW-1133">Transmembrane helix</keyword>
<evidence type="ECO:0000313" key="2">
    <source>
        <dbReference type="EMBL" id="SKB33265.1"/>
    </source>
</evidence>
<protein>
    <submittedName>
        <fullName evidence="2">Uncharacterized protein</fullName>
    </submittedName>
</protein>
<dbReference type="AlphaFoldDB" id="A0A1T5AED4"/>
<keyword evidence="3" id="KW-1185">Reference proteome</keyword>
<keyword evidence="1" id="KW-0472">Membrane</keyword>
<organism evidence="2 3">
    <name type="scientific">Parabacteroides chartae</name>
    <dbReference type="NCBI Taxonomy" id="1037355"/>
    <lineage>
        <taxon>Bacteria</taxon>
        <taxon>Pseudomonadati</taxon>
        <taxon>Bacteroidota</taxon>
        <taxon>Bacteroidia</taxon>
        <taxon>Bacteroidales</taxon>
        <taxon>Tannerellaceae</taxon>
        <taxon>Parabacteroides</taxon>
    </lineage>
</organism>
<proteinExistence type="predicted"/>
<dbReference type="EMBL" id="FUYQ01000003">
    <property type="protein sequence ID" value="SKB33265.1"/>
    <property type="molecule type" value="Genomic_DNA"/>
</dbReference>
<keyword evidence="1" id="KW-0812">Transmembrane</keyword>
<accession>A0A1T5AED4</accession>
<evidence type="ECO:0000313" key="3">
    <source>
        <dbReference type="Proteomes" id="UP000190852"/>
    </source>
</evidence>
<feature type="transmembrane region" description="Helical" evidence="1">
    <location>
        <begin position="7"/>
        <end position="25"/>
    </location>
</feature>
<reference evidence="3" key="1">
    <citation type="submission" date="2017-02" db="EMBL/GenBank/DDBJ databases">
        <authorList>
            <person name="Varghese N."/>
            <person name="Submissions S."/>
        </authorList>
    </citation>
    <scope>NUCLEOTIDE SEQUENCE [LARGE SCALE GENOMIC DNA]</scope>
    <source>
        <strain evidence="3">DSM 24967</strain>
    </source>
</reference>